<evidence type="ECO:0000313" key="6">
    <source>
        <dbReference type="Proteomes" id="UP000800041"/>
    </source>
</evidence>
<name>A0A6G1H7L2_9PEZI</name>
<evidence type="ECO:0000256" key="1">
    <source>
        <dbReference type="ARBA" id="ARBA00022468"/>
    </source>
</evidence>
<dbReference type="SUPFAM" id="SSF52047">
    <property type="entry name" value="RNI-like"/>
    <property type="match status" value="1"/>
</dbReference>
<feature type="region of interest" description="Disordered" evidence="4">
    <location>
        <begin position="1"/>
        <end position="21"/>
    </location>
</feature>
<dbReference type="Pfam" id="PF13516">
    <property type="entry name" value="LRR_6"/>
    <property type="match status" value="1"/>
</dbReference>
<dbReference type="PANTHER" id="PTHR24113:SF12">
    <property type="entry name" value="RAN GTPASE-ACTIVATING PROTEIN 1"/>
    <property type="match status" value="1"/>
</dbReference>
<dbReference type="GO" id="GO:0005829">
    <property type="term" value="C:cytosol"/>
    <property type="evidence" value="ECO:0007669"/>
    <property type="project" value="TreeGrafter"/>
</dbReference>
<feature type="non-terminal residue" evidence="5">
    <location>
        <position position="1"/>
    </location>
</feature>
<dbReference type="AlphaFoldDB" id="A0A6G1H7L2"/>
<dbReference type="GO" id="GO:0005096">
    <property type="term" value="F:GTPase activator activity"/>
    <property type="evidence" value="ECO:0007669"/>
    <property type="project" value="UniProtKB-KW"/>
</dbReference>
<keyword evidence="2" id="KW-0433">Leucine-rich repeat</keyword>
<evidence type="ECO:0000256" key="3">
    <source>
        <dbReference type="ARBA" id="ARBA00022737"/>
    </source>
</evidence>
<evidence type="ECO:0000313" key="5">
    <source>
        <dbReference type="EMBL" id="KAF1989206.1"/>
    </source>
</evidence>
<dbReference type="GO" id="GO:0006913">
    <property type="term" value="P:nucleocytoplasmic transport"/>
    <property type="evidence" value="ECO:0007669"/>
    <property type="project" value="TreeGrafter"/>
</dbReference>
<keyword evidence="3" id="KW-0677">Repeat</keyword>
<dbReference type="GO" id="GO:0048471">
    <property type="term" value="C:perinuclear region of cytoplasm"/>
    <property type="evidence" value="ECO:0007669"/>
    <property type="project" value="TreeGrafter"/>
</dbReference>
<dbReference type="InterPro" id="IPR001611">
    <property type="entry name" value="Leu-rich_rpt"/>
</dbReference>
<accession>A0A6G1H7L2</accession>
<reference evidence="5" key="1">
    <citation type="journal article" date="2020" name="Stud. Mycol.">
        <title>101 Dothideomycetes genomes: a test case for predicting lifestyles and emergence of pathogens.</title>
        <authorList>
            <person name="Haridas S."/>
            <person name="Albert R."/>
            <person name="Binder M."/>
            <person name="Bloem J."/>
            <person name="Labutti K."/>
            <person name="Salamov A."/>
            <person name="Andreopoulos B."/>
            <person name="Baker S."/>
            <person name="Barry K."/>
            <person name="Bills G."/>
            <person name="Bluhm B."/>
            <person name="Cannon C."/>
            <person name="Castanera R."/>
            <person name="Culley D."/>
            <person name="Daum C."/>
            <person name="Ezra D."/>
            <person name="Gonzalez J."/>
            <person name="Henrissat B."/>
            <person name="Kuo A."/>
            <person name="Liang C."/>
            <person name="Lipzen A."/>
            <person name="Lutzoni F."/>
            <person name="Magnuson J."/>
            <person name="Mondo S."/>
            <person name="Nolan M."/>
            <person name="Ohm R."/>
            <person name="Pangilinan J."/>
            <person name="Park H.-J."/>
            <person name="Ramirez L."/>
            <person name="Alfaro M."/>
            <person name="Sun H."/>
            <person name="Tritt A."/>
            <person name="Yoshinaga Y."/>
            <person name="Zwiers L.-H."/>
            <person name="Turgeon B."/>
            <person name="Goodwin S."/>
            <person name="Spatafora J."/>
            <person name="Crous P."/>
            <person name="Grigoriev I."/>
        </authorList>
    </citation>
    <scope>NUCLEOTIDE SEQUENCE</scope>
    <source>
        <strain evidence="5">CBS 113979</strain>
    </source>
</reference>
<sequence length="364" mass="39939">PWDRATDPVDTSGPRAEPMPVDIGAELDFNDVFSYLKEDPPYDWKKPSAGPNIQSTLQGFNAEGGEEPTYSTPVVEFKRGFVYEDGRLDLCKQVVGPDHIDSLMDSLDNNLTIRHFLLGNNVITGHGARRIARFIHEHQTQMETWYLAGNVIKAKSFSDIIDALVGSPVQTNLWMKRNPLGEESALALFSLITGAPKLRTLDLEVVQLGDSGCARLFQMLAAYYGPVALESIYLNGNGVAVEGCKAIASFLKKEICRLTELFMGSNPVGSDGADALAEGITRNKTLLRLNLSSYGISSNGLRHLFLAVSKHPSIMSFDMSKAITHYDLGARGNHISTADKEELVDLIKNPSLRFLTLGHLSMDP</sequence>
<dbReference type="PANTHER" id="PTHR24113">
    <property type="entry name" value="RAN GTPASE-ACTIVATING PROTEIN 1"/>
    <property type="match status" value="1"/>
</dbReference>
<dbReference type="Proteomes" id="UP000800041">
    <property type="component" value="Unassembled WGS sequence"/>
</dbReference>
<keyword evidence="6" id="KW-1185">Reference proteome</keyword>
<dbReference type="EMBL" id="ML977146">
    <property type="protein sequence ID" value="KAF1989206.1"/>
    <property type="molecule type" value="Genomic_DNA"/>
</dbReference>
<dbReference type="OrthoDB" id="333024at2759"/>
<feature type="non-terminal residue" evidence="5">
    <location>
        <position position="364"/>
    </location>
</feature>
<dbReference type="InterPro" id="IPR027038">
    <property type="entry name" value="RanGap"/>
</dbReference>
<keyword evidence="1" id="KW-0343">GTPase activation</keyword>
<protein>
    <submittedName>
        <fullName evidence="5">RNI-like protein</fullName>
    </submittedName>
</protein>
<gene>
    <name evidence="5" type="ORF">K402DRAFT_298057</name>
</gene>
<evidence type="ECO:0000256" key="2">
    <source>
        <dbReference type="ARBA" id="ARBA00022614"/>
    </source>
</evidence>
<organism evidence="5 6">
    <name type="scientific">Aulographum hederae CBS 113979</name>
    <dbReference type="NCBI Taxonomy" id="1176131"/>
    <lineage>
        <taxon>Eukaryota</taxon>
        <taxon>Fungi</taxon>
        <taxon>Dikarya</taxon>
        <taxon>Ascomycota</taxon>
        <taxon>Pezizomycotina</taxon>
        <taxon>Dothideomycetes</taxon>
        <taxon>Pleosporomycetidae</taxon>
        <taxon>Aulographales</taxon>
        <taxon>Aulographaceae</taxon>
    </lineage>
</organism>
<proteinExistence type="predicted"/>
<dbReference type="Gene3D" id="3.80.10.10">
    <property type="entry name" value="Ribonuclease Inhibitor"/>
    <property type="match status" value="1"/>
</dbReference>
<dbReference type="GO" id="GO:0031267">
    <property type="term" value="F:small GTPase binding"/>
    <property type="evidence" value="ECO:0007669"/>
    <property type="project" value="TreeGrafter"/>
</dbReference>
<dbReference type="SMART" id="SM00368">
    <property type="entry name" value="LRR_RI"/>
    <property type="match status" value="5"/>
</dbReference>
<dbReference type="GO" id="GO:0005634">
    <property type="term" value="C:nucleus"/>
    <property type="evidence" value="ECO:0007669"/>
    <property type="project" value="TreeGrafter"/>
</dbReference>
<dbReference type="InterPro" id="IPR032675">
    <property type="entry name" value="LRR_dom_sf"/>
</dbReference>
<evidence type="ECO:0000256" key="4">
    <source>
        <dbReference type="SAM" id="MobiDB-lite"/>
    </source>
</evidence>